<feature type="transmembrane region" description="Helical" evidence="7">
    <location>
        <begin position="98"/>
        <end position="118"/>
    </location>
</feature>
<dbReference type="InterPro" id="IPR000515">
    <property type="entry name" value="MetI-like"/>
</dbReference>
<protein>
    <submittedName>
        <fullName evidence="9">Sugar ABC transporter permease</fullName>
    </submittedName>
</protein>
<evidence type="ECO:0000256" key="5">
    <source>
        <dbReference type="ARBA" id="ARBA00022989"/>
    </source>
</evidence>
<dbReference type="Proteomes" id="UP001333102">
    <property type="component" value="Chromosome"/>
</dbReference>
<proteinExistence type="inferred from homology"/>
<feature type="transmembrane region" description="Helical" evidence="7">
    <location>
        <begin position="156"/>
        <end position="178"/>
    </location>
</feature>
<dbReference type="RefSeq" id="WP_324669463.1">
    <property type="nucleotide sequence ID" value="NZ_CP141614.1"/>
</dbReference>
<name>A0ABZ1BQU7_9FIRM</name>
<dbReference type="InterPro" id="IPR035906">
    <property type="entry name" value="MetI-like_sf"/>
</dbReference>
<keyword evidence="6 7" id="KW-0472">Membrane</keyword>
<evidence type="ECO:0000313" key="10">
    <source>
        <dbReference type="Proteomes" id="UP001333102"/>
    </source>
</evidence>
<organism evidence="9 10">
    <name type="scientific">Geochorda subterranea</name>
    <dbReference type="NCBI Taxonomy" id="3109564"/>
    <lineage>
        <taxon>Bacteria</taxon>
        <taxon>Bacillati</taxon>
        <taxon>Bacillota</taxon>
        <taxon>Limnochordia</taxon>
        <taxon>Limnochordales</taxon>
        <taxon>Geochordaceae</taxon>
        <taxon>Geochorda</taxon>
    </lineage>
</organism>
<reference evidence="10" key="1">
    <citation type="submission" date="2023-12" db="EMBL/GenBank/DDBJ databases">
        <title>Novel isolates from deep terrestrial aquifers shed light on the physiology and ecology of the class Limnochordia.</title>
        <authorList>
            <person name="Karnachuk O.V."/>
            <person name="Lukina A.P."/>
            <person name="Avakyan M.R."/>
            <person name="Kadnikov V."/>
            <person name="Begmatov S."/>
            <person name="Beletsky A.V."/>
            <person name="Mardanov A.V."/>
            <person name="Ravin N.V."/>
        </authorList>
    </citation>
    <scope>NUCLEOTIDE SEQUENCE [LARGE SCALE GENOMIC DNA]</scope>
    <source>
        <strain evidence="10">LN</strain>
    </source>
</reference>
<feature type="transmembrane region" description="Helical" evidence="7">
    <location>
        <begin position="66"/>
        <end position="86"/>
    </location>
</feature>
<feature type="transmembrane region" description="Helical" evidence="7">
    <location>
        <begin position="257"/>
        <end position="279"/>
    </location>
</feature>
<keyword evidence="4 7" id="KW-0812">Transmembrane</keyword>
<dbReference type="PANTHER" id="PTHR30193:SF18">
    <property type="entry name" value="OSMOPROTECTIVE COMPOUNDS UPTAKE PERMEASE PROTEIN GGTC"/>
    <property type="match status" value="1"/>
</dbReference>
<dbReference type="InterPro" id="IPR051393">
    <property type="entry name" value="ABC_transporter_permease"/>
</dbReference>
<feature type="transmembrane region" description="Helical" evidence="7">
    <location>
        <begin position="7"/>
        <end position="25"/>
    </location>
</feature>
<evidence type="ECO:0000256" key="7">
    <source>
        <dbReference type="RuleBase" id="RU363032"/>
    </source>
</evidence>
<evidence type="ECO:0000259" key="8">
    <source>
        <dbReference type="PROSITE" id="PS50928"/>
    </source>
</evidence>
<evidence type="ECO:0000256" key="2">
    <source>
        <dbReference type="ARBA" id="ARBA00022448"/>
    </source>
</evidence>
<dbReference type="Gene3D" id="1.10.3720.10">
    <property type="entry name" value="MetI-like"/>
    <property type="match status" value="1"/>
</dbReference>
<evidence type="ECO:0000256" key="3">
    <source>
        <dbReference type="ARBA" id="ARBA00022475"/>
    </source>
</evidence>
<dbReference type="SUPFAM" id="SSF161098">
    <property type="entry name" value="MetI-like"/>
    <property type="match status" value="1"/>
</dbReference>
<dbReference type="EMBL" id="CP141614">
    <property type="protein sequence ID" value="WRP15074.1"/>
    <property type="molecule type" value="Genomic_DNA"/>
</dbReference>
<sequence length="289" mass="32141">MRRGGGWAWGFTAPALLLIGFYLAYPTLATIYLSLFDRQSQRFVGLRNYLDLFSSSAMLTALRNNVLWLVLFTTLTVGLGLALAVLTDRVRYEAAAKALIFLPMAISFVGAGVIWKFVYAYRPAGAPQIGLANQVMVLSGREPVGWLIAQPWVNNLALIVVGVWIWTGFAMVVLSAAYKGIPKELLEAARVDGASEWQVFWRISLPVIQSTVAVVATTMVITVLKVFDIVYVMTNGSFGTEVMANRMYKEMFQFRHFGRASAIAVILFIAIVPVMLANIRRFRQQEATR</sequence>
<dbReference type="PANTHER" id="PTHR30193">
    <property type="entry name" value="ABC TRANSPORTER PERMEASE PROTEIN"/>
    <property type="match status" value="1"/>
</dbReference>
<accession>A0ABZ1BQU7</accession>
<gene>
    <name evidence="9" type="ORF">VLY81_02535</name>
</gene>
<dbReference type="PROSITE" id="PS50928">
    <property type="entry name" value="ABC_TM1"/>
    <property type="match status" value="1"/>
</dbReference>
<evidence type="ECO:0000256" key="4">
    <source>
        <dbReference type="ARBA" id="ARBA00022692"/>
    </source>
</evidence>
<keyword evidence="5 7" id="KW-1133">Transmembrane helix</keyword>
<dbReference type="Pfam" id="PF00528">
    <property type="entry name" value="BPD_transp_1"/>
    <property type="match status" value="1"/>
</dbReference>
<evidence type="ECO:0000256" key="1">
    <source>
        <dbReference type="ARBA" id="ARBA00004651"/>
    </source>
</evidence>
<evidence type="ECO:0000256" key="6">
    <source>
        <dbReference type="ARBA" id="ARBA00023136"/>
    </source>
</evidence>
<feature type="domain" description="ABC transmembrane type-1" evidence="8">
    <location>
        <begin position="62"/>
        <end position="278"/>
    </location>
</feature>
<keyword evidence="10" id="KW-1185">Reference proteome</keyword>
<comment type="subcellular location">
    <subcellularLocation>
        <location evidence="1 7">Cell membrane</location>
        <topology evidence="1 7">Multi-pass membrane protein</topology>
    </subcellularLocation>
</comment>
<comment type="similarity">
    <text evidence="7">Belongs to the binding-protein-dependent transport system permease family.</text>
</comment>
<keyword evidence="3" id="KW-1003">Cell membrane</keyword>
<feature type="transmembrane region" description="Helical" evidence="7">
    <location>
        <begin position="199"/>
        <end position="224"/>
    </location>
</feature>
<keyword evidence="2 7" id="KW-0813">Transport</keyword>
<evidence type="ECO:0000313" key="9">
    <source>
        <dbReference type="EMBL" id="WRP15074.1"/>
    </source>
</evidence>
<dbReference type="CDD" id="cd06261">
    <property type="entry name" value="TM_PBP2"/>
    <property type="match status" value="1"/>
</dbReference>